<protein>
    <submittedName>
        <fullName evidence="2">T9SS type B sorting domain-containing protein</fullName>
    </submittedName>
</protein>
<evidence type="ECO:0000256" key="1">
    <source>
        <dbReference type="SAM" id="SignalP"/>
    </source>
</evidence>
<sequence>MKKGFYKLVFLWLMFCPLAGFCFTFSVAVTHETCAGNGSFTFSVSNPNPGGTIVFVVYKLPNLSTPFSSGTSNVVNGLTAGNYHIVVRETVGGVTTTQEADATVNSTVTALAYSVQTVNQACSTASTATVVVTSGNAATYELISGPTTYPPQTSNTFHGLTDGVYLIRVVDQCGNAVVQTFIVDNQPVFINISPPEFTDVVPLSCSSVIASNTLTPSAGTVLAYPLQIQYLLHLPDGTTNTINYTLNSGNPSEAIISQTIPFYINQDYPYDIIVTDACGTTYPVRSFVVENDISFTSSVQNIECLYLFTLNTEHFSGSYSLHFDSYPAGFDPTVFNAYFPGPFSQTTVTFSNDTISVPFGSYTVTVIDECGKTQTIDFEVTYLPPVVNAVGNSNGCQSNSGQIIIFVTGQKILTAIITAAPANYPFPLPHDVTASINAGGILVVNQIPFGDYTVIITDECNDPLDPVQVTVPPYQDQGIVTSILQGCSEGFGSIEIRSRNGSLTSAIITNAPSSYPSPLPHNVSNHIVTSGKLYLNNLPSGNYTFRTTDSCGFIVDTTVFIEGYTIVSSNFSLIQGCGAFDVQLAFISNLGVGQSFWLQKLLDPDTGTWGHPDTEIPYTSGTVPDNTTGIELQNNTTNSNLIFNGTFRIVHHFTSYQNGRDINSNLVPNEVKDCIEILSPYLTFDRVLAINDVYRVPCSGSGNLDVILFTSGEPPLHFTIIEKDGSPFFLDNGSSNLFQNLVPAIYKFQIEDNCGNTIIRTFDVSDLESLVTIYPVCDMFSCSNTVTGNETFNLTTQSAGILGIQSPAEYTLSYHYSLADAQNNNNPITNLTHFNPTNNPQTVYIRLLFNQYPNCYQTGSFNVISGQIPSLHLDQEYLICESQSAVLDAGIGNLPMTTYSWSNGSTDSAITISEPGLTTLSVTATNDYGSCNATPQTCSVTQNLTVNVATIPEIDRIELNDWTANQNSITVITTQNGNFEYSINGINYQTENTFTQLPPGLYTVYVRDLSGCITLQQVVWLLNYPHYFTPNDDGVNDTWYIKNSDNEPHFQVYIYDRYGKLITGFPSGTPGWDGTLNGRKLFSDDYWFVVQREDGRIHKGHFSLKR</sequence>
<keyword evidence="1" id="KW-0732">Signal</keyword>
<gene>
    <name evidence="2" type="ORF">QHT84_07105</name>
</gene>
<dbReference type="Pfam" id="PF13585">
    <property type="entry name" value="CHU_C"/>
    <property type="match status" value="1"/>
</dbReference>
<dbReference type="EMBL" id="JASGBP010000003">
    <property type="protein sequence ID" value="MDI9257179.1"/>
    <property type="molecule type" value="Genomic_DNA"/>
</dbReference>
<evidence type="ECO:0000313" key="2">
    <source>
        <dbReference type="EMBL" id="MDI9257179.1"/>
    </source>
</evidence>
<feature type="chain" id="PRO_5045761687" evidence="1">
    <location>
        <begin position="29"/>
        <end position="1106"/>
    </location>
</feature>
<organism evidence="2 3">
    <name type="scientific">Flavobacterium sedimenticola</name>
    <dbReference type="NCBI Taxonomy" id="3043286"/>
    <lineage>
        <taxon>Bacteria</taxon>
        <taxon>Pseudomonadati</taxon>
        <taxon>Bacteroidota</taxon>
        <taxon>Flavobacteriia</taxon>
        <taxon>Flavobacteriales</taxon>
        <taxon>Flavobacteriaceae</taxon>
        <taxon>Flavobacterium</taxon>
    </lineage>
</organism>
<name>A0ABT6XR94_9FLAO</name>
<dbReference type="Proteomes" id="UP001230035">
    <property type="component" value="Unassembled WGS sequence"/>
</dbReference>
<comment type="caution">
    <text evidence="2">The sequence shown here is derived from an EMBL/GenBank/DDBJ whole genome shotgun (WGS) entry which is preliminary data.</text>
</comment>
<proteinExistence type="predicted"/>
<evidence type="ECO:0000313" key="3">
    <source>
        <dbReference type="Proteomes" id="UP001230035"/>
    </source>
</evidence>
<keyword evidence="3" id="KW-1185">Reference proteome</keyword>
<dbReference type="InterPro" id="IPR026341">
    <property type="entry name" value="T9SS_type_B"/>
</dbReference>
<accession>A0ABT6XR94</accession>
<reference evidence="2 3" key="1">
    <citation type="submission" date="2023-05" db="EMBL/GenBank/DDBJ databases">
        <title>Flavobacterium sedimenti sp. nov., isolated from the sediment.</title>
        <authorList>
            <person name="Wu N."/>
        </authorList>
    </citation>
    <scope>NUCLEOTIDE SEQUENCE [LARGE SCALE GENOMIC DNA]</scope>
    <source>
        <strain evidence="2 3">YZ-48</strain>
    </source>
</reference>
<dbReference type="NCBIfam" id="TIGR04131">
    <property type="entry name" value="Bac_Flav_CTERM"/>
    <property type="match status" value="1"/>
</dbReference>
<feature type="signal peptide" evidence="1">
    <location>
        <begin position="1"/>
        <end position="28"/>
    </location>
</feature>
<dbReference type="RefSeq" id="WP_283238862.1">
    <property type="nucleotide sequence ID" value="NZ_JASGBP010000003.1"/>
</dbReference>
<dbReference type="SUPFAM" id="SSF50993">
    <property type="entry name" value="Peptidase/esterase 'gauge' domain"/>
    <property type="match status" value="1"/>
</dbReference>